<sequence>MRPNANPFRRPESAALREAERTRGELEALGVQNLHLALNGVLDAGDSDDPRGSGDGATRRGGSG</sequence>
<dbReference type="EMBL" id="AP024563">
    <property type="protein sequence ID" value="BCU07062.1"/>
    <property type="molecule type" value="Genomic_DNA"/>
</dbReference>
<proteinExistence type="predicted"/>
<feature type="region of interest" description="Disordered" evidence="1">
    <location>
        <begin position="1"/>
        <end position="21"/>
    </location>
</feature>
<gene>
    <name evidence="2" type="ORF">Atep_17390</name>
</gene>
<accession>A0ABM7QMV2</accession>
<organism evidence="2 3">
    <name type="scientific">Allochromatium tepidum</name>
    <dbReference type="NCBI Taxonomy" id="553982"/>
    <lineage>
        <taxon>Bacteria</taxon>
        <taxon>Pseudomonadati</taxon>
        <taxon>Pseudomonadota</taxon>
        <taxon>Gammaproteobacteria</taxon>
        <taxon>Chromatiales</taxon>
        <taxon>Chromatiaceae</taxon>
        <taxon>Allochromatium</taxon>
    </lineage>
</organism>
<protein>
    <submittedName>
        <fullName evidence="2">Uncharacterized protein</fullName>
    </submittedName>
</protein>
<evidence type="ECO:0000313" key="2">
    <source>
        <dbReference type="EMBL" id="BCU07062.1"/>
    </source>
</evidence>
<dbReference type="Proteomes" id="UP000680679">
    <property type="component" value="Chromosome"/>
</dbReference>
<evidence type="ECO:0000256" key="1">
    <source>
        <dbReference type="SAM" id="MobiDB-lite"/>
    </source>
</evidence>
<evidence type="ECO:0000313" key="3">
    <source>
        <dbReference type="Proteomes" id="UP000680679"/>
    </source>
</evidence>
<keyword evidence="3" id="KW-1185">Reference proteome</keyword>
<name>A0ABM7QMV2_9GAMM</name>
<feature type="region of interest" description="Disordered" evidence="1">
    <location>
        <begin position="41"/>
        <end position="64"/>
    </location>
</feature>
<feature type="compositionally biased region" description="Gly residues" evidence="1">
    <location>
        <begin position="53"/>
        <end position="64"/>
    </location>
</feature>
<reference evidence="2 3" key="1">
    <citation type="submission" date="2021-04" db="EMBL/GenBank/DDBJ databases">
        <title>Complete genome sequencing of Allochromatium tepidum strain NZ.</title>
        <authorList>
            <person name="Tsukatani Y."/>
            <person name="Mori H."/>
        </authorList>
    </citation>
    <scope>NUCLEOTIDE SEQUENCE [LARGE SCALE GENOMIC DNA]</scope>
    <source>
        <strain evidence="2 3">NZ</strain>
    </source>
</reference>
<dbReference type="RefSeq" id="WP_213378202.1">
    <property type="nucleotide sequence ID" value="NZ_AP024563.1"/>
</dbReference>
<feature type="compositionally biased region" description="Basic and acidic residues" evidence="1">
    <location>
        <begin position="9"/>
        <end position="21"/>
    </location>
</feature>